<name>A0A0R3U091_RODNA</name>
<dbReference type="STRING" id="102285.A0A0R3U091"/>
<comment type="similarity">
    <text evidence="3">Belongs to the membrane-bound acyltransferase family.</text>
</comment>
<dbReference type="InterPro" id="IPR049941">
    <property type="entry name" value="LPLAT_7/PORCN-like"/>
</dbReference>
<comment type="pathway">
    <text evidence="2">Lipid metabolism; phospholipid metabolism.</text>
</comment>
<evidence type="ECO:0000256" key="2">
    <source>
        <dbReference type="ARBA" id="ARBA00005074"/>
    </source>
</evidence>
<dbReference type="Pfam" id="PF03062">
    <property type="entry name" value="MBOAT"/>
    <property type="match status" value="1"/>
</dbReference>
<evidence type="ECO:0000256" key="7">
    <source>
        <dbReference type="ARBA" id="ARBA00023136"/>
    </source>
</evidence>
<dbReference type="GO" id="GO:0030258">
    <property type="term" value="P:lipid modification"/>
    <property type="evidence" value="ECO:0007669"/>
    <property type="project" value="TreeGrafter"/>
</dbReference>
<dbReference type="GO" id="GO:0016020">
    <property type="term" value="C:membrane"/>
    <property type="evidence" value="ECO:0007669"/>
    <property type="project" value="UniProtKB-SubCell"/>
</dbReference>
<evidence type="ECO:0000256" key="3">
    <source>
        <dbReference type="ARBA" id="ARBA00010323"/>
    </source>
</evidence>
<dbReference type="InterPro" id="IPR004299">
    <property type="entry name" value="MBOAT_fam"/>
</dbReference>
<keyword evidence="13" id="KW-1185">Reference proteome</keyword>
<evidence type="ECO:0000256" key="5">
    <source>
        <dbReference type="ARBA" id="ARBA00022692"/>
    </source>
</evidence>
<dbReference type="GO" id="GO:0044233">
    <property type="term" value="C:mitochondria-associated endoplasmic reticulum membrane contact site"/>
    <property type="evidence" value="ECO:0007669"/>
    <property type="project" value="TreeGrafter"/>
</dbReference>
<evidence type="ECO:0000256" key="11">
    <source>
        <dbReference type="SAM" id="Phobius"/>
    </source>
</evidence>
<evidence type="ECO:0000256" key="8">
    <source>
        <dbReference type="ARBA" id="ARBA00023315"/>
    </source>
</evidence>
<reference evidence="12 13" key="2">
    <citation type="submission" date="2018-11" db="EMBL/GenBank/DDBJ databases">
        <authorList>
            <consortium name="Pathogen Informatics"/>
        </authorList>
    </citation>
    <scope>NUCLEOTIDE SEQUENCE [LARGE SCALE GENOMIC DNA]</scope>
</reference>
<evidence type="ECO:0000313" key="12">
    <source>
        <dbReference type="EMBL" id="VDO16168.1"/>
    </source>
</evidence>
<evidence type="ECO:0000256" key="6">
    <source>
        <dbReference type="ARBA" id="ARBA00022989"/>
    </source>
</evidence>
<dbReference type="GO" id="GO:0006661">
    <property type="term" value="P:phosphatidylinositol biosynthetic process"/>
    <property type="evidence" value="ECO:0007669"/>
    <property type="project" value="TreeGrafter"/>
</dbReference>
<evidence type="ECO:0000256" key="1">
    <source>
        <dbReference type="ARBA" id="ARBA00004141"/>
    </source>
</evidence>
<evidence type="ECO:0000313" key="14">
    <source>
        <dbReference type="WBParaSite" id="HNAJ_0001354001-mRNA-1"/>
    </source>
</evidence>
<accession>A0A0R3U091</accession>
<reference evidence="14" key="1">
    <citation type="submission" date="2017-02" db="UniProtKB">
        <authorList>
            <consortium name="WormBaseParasite"/>
        </authorList>
    </citation>
    <scope>IDENTIFICATION</scope>
</reference>
<protein>
    <recommendedName>
        <fullName evidence="10">Lysophospholipid acyltransferase 7</fullName>
    </recommendedName>
</protein>
<keyword evidence="6 11" id="KW-1133">Transmembrane helix</keyword>
<dbReference type="GO" id="GO:0071617">
    <property type="term" value="F:lysophospholipid acyltransferase activity"/>
    <property type="evidence" value="ECO:0007669"/>
    <property type="project" value="TreeGrafter"/>
</dbReference>
<evidence type="ECO:0000313" key="13">
    <source>
        <dbReference type="Proteomes" id="UP000278807"/>
    </source>
</evidence>
<dbReference type="EMBL" id="UZAE01015557">
    <property type="protein sequence ID" value="VDO16168.1"/>
    <property type="molecule type" value="Genomic_DNA"/>
</dbReference>
<dbReference type="WBParaSite" id="HNAJ_0001354001-mRNA-1">
    <property type="protein sequence ID" value="HNAJ_0001354001-mRNA-1"/>
    <property type="gene ID" value="HNAJ_0001354001"/>
</dbReference>
<evidence type="ECO:0000256" key="4">
    <source>
        <dbReference type="ARBA" id="ARBA00022679"/>
    </source>
</evidence>
<evidence type="ECO:0000256" key="9">
    <source>
        <dbReference type="ARBA" id="ARBA00025707"/>
    </source>
</evidence>
<comment type="pathway">
    <text evidence="9">Phospholipid metabolism.</text>
</comment>
<feature type="transmembrane region" description="Helical" evidence="11">
    <location>
        <begin position="92"/>
        <end position="109"/>
    </location>
</feature>
<feature type="transmembrane region" description="Helical" evidence="11">
    <location>
        <begin position="176"/>
        <end position="198"/>
    </location>
</feature>
<comment type="subcellular location">
    <subcellularLocation>
        <location evidence="1">Membrane</location>
        <topology evidence="1">Multi-pass membrane protein</topology>
    </subcellularLocation>
</comment>
<keyword evidence="5 11" id="KW-0812">Transmembrane</keyword>
<organism evidence="14">
    <name type="scientific">Rodentolepis nana</name>
    <name type="common">Dwarf tapeworm</name>
    <name type="synonym">Hymenolepis nana</name>
    <dbReference type="NCBI Taxonomy" id="102285"/>
    <lineage>
        <taxon>Eukaryota</taxon>
        <taxon>Metazoa</taxon>
        <taxon>Spiralia</taxon>
        <taxon>Lophotrochozoa</taxon>
        <taxon>Platyhelminthes</taxon>
        <taxon>Cestoda</taxon>
        <taxon>Eucestoda</taxon>
        <taxon>Cyclophyllidea</taxon>
        <taxon>Hymenolepididae</taxon>
        <taxon>Rodentolepis</taxon>
    </lineage>
</organism>
<proteinExistence type="inferred from homology"/>
<keyword evidence="4" id="KW-0808">Transferase</keyword>
<dbReference type="OrthoDB" id="7663182at2759"/>
<dbReference type="PANTHER" id="PTHR13906:SF16">
    <property type="entry name" value="LYSOPHOSPHOLIPID ACYLTRANSFERASE 7"/>
    <property type="match status" value="1"/>
</dbReference>
<dbReference type="AlphaFoldDB" id="A0A0R3U091"/>
<dbReference type="PANTHER" id="PTHR13906">
    <property type="entry name" value="PORCUPINE"/>
    <property type="match status" value="1"/>
</dbReference>
<sequence length="241" mass="27564">MSQFEQKDDINSQHNNDNCMHYLSNANSPPPNDDDPVVIESKSHFYNYATIQTVSVWKCEFSPSIRESFRAFNQTLYYWIDKYVYQRSVGPWFLRSVSTLLINSLWYGVQPVYFVAHLTLPLIALAEDGIATVVAFFRLSLPPGGLAFIRWFFQMRSIDYLAAGWILLSFQEAYELWSSFGFFVQVIGVVLGIAHFTMVRFVSDFERWTVENPGADVAEATARNLSSTGKAWESPVVDGYV</sequence>
<keyword evidence="7 11" id="KW-0472">Membrane</keyword>
<gene>
    <name evidence="12" type="ORF">HNAJ_LOCUS13514</name>
</gene>
<dbReference type="Proteomes" id="UP000278807">
    <property type="component" value="Unassembled WGS sequence"/>
</dbReference>
<keyword evidence="8" id="KW-0012">Acyltransferase</keyword>
<evidence type="ECO:0000256" key="10">
    <source>
        <dbReference type="ARBA" id="ARBA00093678"/>
    </source>
</evidence>